<keyword evidence="1" id="KW-1133">Transmembrane helix</keyword>
<evidence type="ECO:0000313" key="2">
    <source>
        <dbReference type="EMBL" id="GGB70523.1"/>
    </source>
</evidence>
<evidence type="ECO:0000256" key="1">
    <source>
        <dbReference type="SAM" id="Phobius"/>
    </source>
</evidence>
<reference evidence="2" key="2">
    <citation type="submission" date="2020-09" db="EMBL/GenBank/DDBJ databases">
        <authorList>
            <person name="Sun Q."/>
            <person name="Zhou Y."/>
        </authorList>
    </citation>
    <scope>NUCLEOTIDE SEQUENCE</scope>
    <source>
        <strain evidence="2">CGMCC 1.10749</strain>
    </source>
</reference>
<protein>
    <submittedName>
        <fullName evidence="2">Uncharacterized protein</fullName>
    </submittedName>
</protein>
<accession>A0A8H9FSQ7</accession>
<evidence type="ECO:0000313" key="3">
    <source>
        <dbReference type="Proteomes" id="UP000628079"/>
    </source>
</evidence>
<keyword evidence="1" id="KW-0812">Transmembrane</keyword>
<proteinExistence type="predicted"/>
<keyword evidence="1" id="KW-0472">Membrane</keyword>
<feature type="transmembrane region" description="Helical" evidence="1">
    <location>
        <begin position="37"/>
        <end position="58"/>
    </location>
</feature>
<dbReference type="Proteomes" id="UP000628079">
    <property type="component" value="Unassembled WGS sequence"/>
</dbReference>
<dbReference type="EMBL" id="BMEA01000001">
    <property type="protein sequence ID" value="GGB70523.1"/>
    <property type="molecule type" value="Genomic_DNA"/>
</dbReference>
<comment type="caution">
    <text evidence="2">The sequence shown here is derived from an EMBL/GenBank/DDBJ whole genome shotgun (WGS) entry which is preliminary data.</text>
</comment>
<reference evidence="2" key="1">
    <citation type="journal article" date="2014" name="Int. J. Syst. Evol. Microbiol.">
        <title>Complete genome sequence of Corynebacterium casei LMG S-19264T (=DSM 44701T), isolated from a smear-ripened cheese.</title>
        <authorList>
            <consortium name="US DOE Joint Genome Institute (JGI-PGF)"/>
            <person name="Walter F."/>
            <person name="Albersmeier A."/>
            <person name="Kalinowski J."/>
            <person name="Ruckert C."/>
        </authorList>
    </citation>
    <scope>NUCLEOTIDE SEQUENCE</scope>
    <source>
        <strain evidence="2">CGMCC 1.10749</strain>
    </source>
</reference>
<feature type="transmembrane region" description="Helical" evidence="1">
    <location>
        <begin position="12"/>
        <end position="31"/>
    </location>
</feature>
<sequence length="165" mass="17227">MTRRLARLVDGNEVVAAVGAAAVLGVVVGLVPALDRVLLLVVSTGLVVLVGALVVWLLRSHREVEWTTSAGTPERVRGSDRRVTVLARTIDAAVAGDKPARHELQSLVRSAAEAGLGARGLSPDLTNDATRAALGPALTAYLTSATPRPVTPDELSAFITTLEEH</sequence>
<dbReference type="RefSeq" id="WP_035948816.1">
    <property type="nucleotide sequence ID" value="NZ_BMEA01000001.1"/>
</dbReference>
<gene>
    <name evidence="2" type="ORF">GCM10011314_07300</name>
</gene>
<name>A0A8H9FSQ7_9MICO</name>
<dbReference type="AlphaFoldDB" id="A0A8H9FSQ7"/>
<organism evidence="2 3">
    <name type="scientific">Knoellia flava</name>
    <dbReference type="NCBI Taxonomy" id="913969"/>
    <lineage>
        <taxon>Bacteria</taxon>
        <taxon>Bacillati</taxon>
        <taxon>Actinomycetota</taxon>
        <taxon>Actinomycetes</taxon>
        <taxon>Micrococcales</taxon>
        <taxon>Intrasporangiaceae</taxon>
        <taxon>Knoellia</taxon>
    </lineage>
</organism>